<feature type="compositionally biased region" description="Low complexity" evidence="4">
    <location>
        <begin position="41"/>
        <end position="60"/>
    </location>
</feature>
<keyword evidence="2" id="KW-0677">Repeat</keyword>
<dbReference type="InterPro" id="IPR011990">
    <property type="entry name" value="TPR-like_helical_dom_sf"/>
</dbReference>
<feature type="repeat" description="PPR" evidence="3">
    <location>
        <begin position="1184"/>
        <end position="1218"/>
    </location>
</feature>
<evidence type="ECO:0000256" key="1">
    <source>
        <dbReference type="ARBA" id="ARBA00007626"/>
    </source>
</evidence>
<feature type="repeat" description="PPR" evidence="3">
    <location>
        <begin position="625"/>
        <end position="659"/>
    </location>
</feature>
<evidence type="ECO:0000313" key="5">
    <source>
        <dbReference type="EMBL" id="OIW13424.1"/>
    </source>
</evidence>
<feature type="repeat" description="PPR" evidence="3">
    <location>
        <begin position="974"/>
        <end position="1008"/>
    </location>
</feature>
<name>A0A1J7HKV9_LUPAN</name>
<feature type="repeat" description="PPR" evidence="3">
    <location>
        <begin position="454"/>
        <end position="488"/>
    </location>
</feature>
<dbReference type="Gramene" id="OIW13424">
    <property type="protein sequence ID" value="OIW13424"/>
    <property type="gene ID" value="TanjilG_33073"/>
</dbReference>
<comment type="similarity">
    <text evidence="1">Belongs to the PPR family. P subfamily.</text>
</comment>
<evidence type="ECO:0000256" key="3">
    <source>
        <dbReference type="PROSITE-ProRule" id="PRU00708"/>
    </source>
</evidence>
<sequence>MLFSLTTLLRRRRHHHHQLNPCFKHLLPSFSLNHKPHHHLSTSTTTKTTTPSSLPSLTSTNQNHNTQLPFSHVDLNGFAQSVLSKCSLLDNNAKNHQTHVCSLNHHLLELSTVIPETTRKFWRVPVLKPEHVLEILWGFESECAKDEVQPQKVRSLWQIFKWGVEKNMGFNHLVQSYQVMASLLLRVRLLREVEDFLSAMEGRGISLECHEIFDDMIEGYVDMRELERAINVYDGMRGRSMVPSRYCYRALIDLLLQKKRSELAFRIAFDMVDLGAPLSSAEMKTLENVMILLCCNGKIHEARSLVKKVLPFNSEVSSLVFDQIAFGYCEKKDFKDLLSFFVEVKCPPSVIAANRVINSLCSSYGVKRAGMFMQKLENLGFKPDEGTYGILIGWSCVEGKLRNAMSYLSIMLSRSLVPHRYTYNALISGLFRIGMSEHARHILDEMIDRGTPPDISTFRVLIAGHCKSRQFDNVKALILEMESRGLIKLSMMESPLSKAFLILGFNPLSVKLKRDNGRRLSKTEFFDDIGNGLYMDTDVDEYENHVTCILEESMMSNFSSSVRKECSNNNLKNTLILVEEMLWWGQELLLPDFSILVKQLCSSRSQISSLIKLLEKMPQSTHKLDQQTLNFVVQAYSRKGLLCKAKTILDEMLQNKFHIKNETYTAILMPLCKKGNMKDLNYYWGIACRNKWLPGLEEFKHLVFSICHRKMVREALHLLEIMLLSYPHLRSDICHVFIEVLSATGLTSIALVVLKQLQPCFVLDHVGYNNLIRGICNEGKFSVAFTILDDMLDKSLATCSDVSVLLIPQLCKAGRYDKAIALKNIILKEQPSFSYAAHCALISGFCNTGNIMKADTLLHDMLSEGLIPDDGLCNMLIQGHCKANDLRKVGEILGIVIKKSFDLSLSSYRHLVRLTCMKNRVLFALRLKDFMHAQYSLDGLITYNILIFYLLSAGNSLVVNEMLTEMEEKKVVLDEVGHNFLVYGFLQCKDLSSSLRYLTTMISKGLKPCNRSLRKVIRSLCDAGELQKAMELSQEMRLRGWIHDSVIQAAITESLLSHGKIHEAENFLDSMEEESLTPDNINYDYLIKQFCQYGRLDMAVHLLNIMLKKHNIPISTSYDYLIHGFCVQNKLDISLSFYSEMLNRNLKPRVDTVEMLVRSFCQDGRTEQAEKFLVDMVQGGETPTQIMYSTIIRSYHMEKNLNKVSELLQDMLKFGYQPDFETHWSLISNLSNCKAKDTENGSKGFLSRLLSKSGFLLKK</sequence>
<dbReference type="Proteomes" id="UP000188354">
    <property type="component" value="Chromosome LG04"/>
</dbReference>
<dbReference type="KEGG" id="lang:109345885"/>
<gene>
    <name evidence="5" type="ORF">TanjilG_33073</name>
</gene>
<accession>A0A1J7HKV9</accession>
<feature type="repeat" description="PPR" evidence="3">
    <location>
        <begin position="419"/>
        <end position="453"/>
    </location>
</feature>
<dbReference type="OrthoDB" id="773543at2759"/>
<dbReference type="AlphaFoldDB" id="A0A1J7HKV9"/>
<feature type="repeat" description="PPR" evidence="3">
    <location>
        <begin position="1114"/>
        <end position="1148"/>
    </location>
</feature>
<keyword evidence="6" id="KW-1185">Reference proteome</keyword>
<feature type="region of interest" description="Disordered" evidence="4">
    <location>
        <begin position="34"/>
        <end position="62"/>
    </location>
</feature>
<evidence type="ECO:0000313" key="6">
    <source>
        <dbReference type="Proteomes" id="UP000188354"/>
    </source>
</evidence>
<feature type="repeat" description="PPR" evidence="3">
    <location>
        <begin position="834"/>
        <end position="868"/>
    </location>
</feature>
<feature type="repeat" description="PPR" evidence="3">
    <location>
        <begin position="1079"/>
        <end position="1113"/>
    </location>
</feature>
<protein>
    <recommendedName>
        <fullName evidence="7">Pentacotripeptide-repeat region of PRORP domain-containing protein</fullName>
    </recommendedName>
</protein>
<dbReference type="STRING" id="3871.A0A1J7HKV9"/>
<dbReference type="InterPro" id="IPR050667">
    <property type="entry name" value="PPR-containing_protein"/>
</dbReference>
<feature type="repeat" description="PPR" evidence="3">
    <location>
        <begin position="764"/>
        <end position="798"/>
    </location>
</feature>
<dbReference type="OMA" id="QWGHDIS"/>
<reference evidence="5 6" key="1">
    <citation type="journal article" date="2017" name="Plant Biotechnol. J.">
        <title>A comprehensive draft genome sequence for lupin (Lupinus angustifolius), an emerging health food: insights into plant-microbe interactions and legume evolution.</title>
        <authorList>
            <person name="Hane J.K."/>
            <person name="Ming Y."/>
            <person name="Kamphuis L.G."/>
            <person name="Nelson M.N."/>
            <person name="Garg G."/>
            <person name="Atkins C.A."/>
            <person name="Bayer P.E."/>
            <person name="Bravo A."/>
            <person name="Bringans S."/>
            <person name="Cannon S."/>
            <person name="Edwards D."/>
            <person name="Foley R."/>
            <person name="Gao L.L."/>
            <person name="Harrison M.J."/>
            <person name="Huang W."/>
            <person name="Hurgobin B."/>
            <person name="Li S."/>
            <person name="Liu C.W."/>
            <person name="McGrath A."/>
            <person name="Morahan G."/>
            <person name="Murray J."/>
            <person name="Weller J."/>
            <person name="Jian J."/>
            <person name="Singh K.B."/>
        </authorList>
    </citation>
    <scope>NUCLEOTIDE SEQUENCE [LARGE SCALE GENOMIC DNA]</scope>
    <source>
        <strain evidence="6">cv. Tanjil</strain>
        <tissue evidence="5">Whole plant</tissue>
    </source>
</reference>
<dbReference type="PANTHER" id="PTHR47939">
    <property type="entry name" value="MEMBRANE-ASSOCIATED SALT-INDUCIBLE PROTEIN-LIKE"/>
    <property type="match status" value="1"/>
</dbReference>
<dbReference type="NCBIfam" id="TIGR00756">
    <property type="entry name" value="PPR"/>
    <property type="match status" value="5"/>
</dbReference>
<feature type="repeat" description="PPR" evidence="3">
    <location>
        <begin position="1149"/>
        <end position="1183"/>
    </location>
</feature>
<dbReference type="EMBL" id="CM007364">
    <property type="protein sequence ID" value="OIW13424.1"/>
    <property type="molecule type" value="Genomic_DNA"/>
</dbReference>
<dbReference type="Pfam" id="PF01535">
    <property type="entry name" value="PPR"/>
    <property type="match status" value="9"/>
</dbReference>
<dbReference type="InterPro" id="IPR002885">
    <property type="entry name" value="PPR_rpt"/>
</dbReference>
<dbReference type="Gene3D" id="1.25.40.10">
    <property type="entry name" value="Tetratricopeptide repeat domain"/>
    <property type="match status" value="9"/>
</dbReference>
<evidence type="ECO:0000256" key="2">
    <source>
        <dbReference type="ARBA" id="ARBA00022737"/>
    </source>
</evidence>
<organism evidence="5 6">
    <name type="scientific">Lupinus angustifolius</name>
    <name type="common">Narrow-leaved blue lupine</name>
    <dbReference type="NCBI Taxonomy" id="3871"/>
    <lineage>
        <taxon>Eukaryota</taxon>
        <taxon>Viridiplantae</taxon>
        <taxon>Streptophyta</taxon>
        <taxon>Embryophyta</taxon>
        <taxon>Tracheophyta</taxon>
        <taxon>Spermatophyta</taxon>
        <taxon>Magnoliopsida</taxon>
        <taxon>eudicotyledons</taxon>
        <taxon>Gunneridae</taxon>
        <taxon>Pentapetalae</taxon>
        <taxon>rosids</taxon>
        <taxon>fabids</taxon>
        <taxon>Fabales</taxon>
        <taxon>Fabaceae</taxon>
        <taxon>Papilionoideae</taxon>
        <taxon>50 kb inversion clade</taxon>
        <taxon>genistoids sensu lato</taxon>
        <taxon>core genistoids</taxon>
        <taxon>Genisteae</taxon>
        <taxon>Lupinus</taxon>
    </lineage>
</organism>
<evidence type="ECO:0000256" key="4">
    <source>
        <dbReference type="SAM" id="MobiDB-lite"/>
    </source>
</evidence>
<feature type="repeat" description="PPR" evidence="3">
    <location>
        <begin position="384"/>
        <end position="418"/>
    </location>
</feature>
<dbReference type="PANTHER" id="PTHR47939:SF6">
    <property type="entry name" value="OS03G0168400 PROTEIN"/>
    <property type="match status" value="1"/>
</dbReference>
<dbReference type="PROSITE" id="PS51375">
    <property type="entry name" value="PPR"/>
    <property type="match status" value="11"/>
</dbReference>
<dbReference type="Pfam" id="PF13041">
    <property type="entry name" value="PPR_2"/>
    <property type="match status" value="1"/>
</dbReference>
<proteinExistence type="inferred from homology"/>
<evidence type="ECO:0008006" key="7">
    <source>
        <dbReference type="Google" id="ProtNLM"/>
    </source>
</evidence>